<dbReference type="InterPro" id="IPR037401">
    <property type="entry name" value="SnoaL-like"/>
</dbReference>
<dbReference type="AlphaFoldDB" id="A0A0K1JEI1"/>
<accession>A0A0K1JEI1</accession>
<evidence type="ECO:0000313" key="2">
    <source>
        <dbReference type="EMBL" id="AKU15109.1"/>
    </source>
</evidence>
<dbReference type="InterPro" id="IPR032710">
    <property type="entry name" value="NTF2-like_dom_sf"/>
</dbReference>
<evidence type="ECO:0000259" key="1">
    <source>
        <dbReference type="Pfam" id="PF12680"/>
    </source>
</evidence>
<dbReference type="STRING" id="571913.VV02_03255"/>
<dbReference type="EMBL" id="CP011112">
    <property type="protein sequence ID" value="AKU15109.1"/>
    <property type="molecule type" value="Genomic_DNA"/>
</dbReference>
<keyword evidence="3" id="KW-1185">Reference proteome</keyword>
<dbReference type="RefSeq" id="WP_052589781.1">
    <property type="nucleotide sequence ID" value="NZ_CP011112.1"/>
</dbReference>
<proteinExistence type="predicted"/>
<name>A0A0K1JEI1_9MICO</name>
<dbReference type="OrthoDB" id="9808719at2"/>
<dbReference type="SUPFAM" id="SSF54427">
    <property type="entry name" value="NTF2-like"/>
    <property type="match status" value="1"/>
</dbReference>
<dbReference type="Pfam" id="PF12680">
    <property type="entry name" value="SnoaL_2"/>
    <property type="match status" value="1"/>
</dbReference>
<dbReference type="Gene3D" id="3.10.450.50">
    <property type="match status" value="1"/>
</dbReference>
<gene>
    <name evidence="2" type="ORF">VV02_03255</name>
</gene>
<sequence>MNTLAASYLATWNEKDADARAKLLADHWADNASYSDPMAQASGHDAIGATIGAVQEQFPDFVFTLVGEVDSHHQQARFQWGLGPEGAEPVVIGFDVVVTDDDGRIETVLGFLDKVPA</sequence>
<protein>
    <submittedName>
        <fullName evidence="2">Polyketide cyclase</fullName>
    </submittedName>
</protein>
<organism evidence="2 3">
    <name type="scientific">Luteipulveratus mongoliensis</name>
    <dbReference type="NCBI Taxonomy" id="571913"/>
    <lineage>
        <taxon>Bacteria</taxon>
        <taxon>Bacillati</taxon>
        <taxon>Actinomycetota</taxon>
        <taxon>Actinomycetes</taxon>
        <taxon>Micrococcales</taxon>
        <taxon>Dermacoccaceae</taxon>
        <taxon>Luteipulveratus</taxon>
    </lineage>
</organism>
<dbReference type="KEGG" id="lmoi:VV02_03255"/>
<evidence type="ECO:0000313" key="3">
    <source>
        <dbReference type="Proteomes" id="UP000066480"/>
    </source>
</evidence>
<feature type="domain" description="SnoaL-like" evidence="1">
    <location>
        <begin position="7"/>
        <end position="105"/>
    </location>
</feature>
<dbReference type="PATRIC" id="fig|571913.6.peg.666"/>
<reference evidence="2 3" key="1">
    <citation type="submission" date="2015-03" db="EMBL/GenBank/DDBJ databases">
        <title>Luteipulveratus halotolerans sp. nov., a novel actinobacterium (Dermacoccaceae) from Sarawak, Malaysia.</title>
        <authorList>
            <person name="Juboi H."/>
            <person name="Basik A."/>
            <person name="Shamsul S.S."/>
            <person name="Arnold P."/>
            <person name="Schmitt E.K."/>
            <person name="Sanglier J.-J."/>
            <person name="Yeo T."/>
        </authorList>
    </citation>
    <scope>NUCLEOTIDE SEQUENCE [LARGE SCALE GENOMIC DNA]</scope>
    <source>
        <strain evidence="2 3">MN07-A0370</strain>
    </source>
</reference>
<dbReference type="Proteomes" id="UP000066480">
    <property type="component" value="Chromosome"/>
</dbReference>